<proteinExistence type="predicted"/>
<keyword evidence="3" id="KW-1185">Reference proteome</keyword>
<evidence type="ECO:0000256" key="1">
    <source>
        <dbReference type="SAM" id="Phobius"/>
    </source>
</evidence>
<reference evidence="2" key="1">
    <citation type="submission" date="2022-03" db="EMBL/GenBank/DDBJ databases">
        <title>Cryobacterium sp. nov. strain ZS14-85, isolated from Antarctic soil.</title>
        <authorList>
            <person name="Li J."/>
            <person name="Niu G."/>
        </authorList>
    </citation>
    <scope>NUCLEOTIDE SEQUENCE</scope>
    <source>
        <strain evidence="2">ZS14-85</strain>
    </source>
</reference>
<dbReference type="Proteomes" id="UP001165341">
    <property type="component" value="Unassembled WGS sequence"/>
</dbReference>
<comment type="caution">
    <text evidence="2">The sequence shown here is derived from an EMBL/GenBank/DDBJ whole genome shotgun (WGS) entry which is preliminary data.</text>
</comment>
<keyword evidence="1" id="KW-1133">Transmembrane helix</keyword>
<protein>
    <submittedName>
        <fullName evidence="2">Uncharacterized protein</fullName>
    </submittedName>
</protein>
<dbReference type="RefSeq" id="WP_243013326.1">
    <property type="nucleotide sequence ID" value="NZ_JALGAR010000007.1"/>
</dbReference>
<evidence type="ECO:0000313" key="2">
    <source>
        <dbReference type="EMBL" id="MCI4659862.1"/>
    </source>
</evidence>
<dbReference type="AlphaFoldDB" id="A0AA41QYH1"/>
<evidence type="ECO:0000313" key="3">
    <source>
        <dbReference type="Proteomes" id="UP001165341"/>
    </source>
</evidence>
<keyword evidence="1" id="KW-0472">Membrane</keyword>
<gene>
    <name evidence="2" type="ORF">MQH31_18805</name>
</gene>
<accession>A0AA41QYH1</accession>
<organism evidence="2 3">
    <name type="scientific">Cryobacterium zhongshanensis</name>
    <dbReference type="NCBI Taxonomy" id="2928153"/>
    <lineage>
        <taxon>Bacteria</taxon>
        <taxon>Bacillati</taxon>
        <taxon>Actinomycetota</taxon>
        <taxon>Actinomycetes</taxon>
        <taxon>Micrococcales</taxon>
        <taxon>Microbacteriaceae</taxon>
        <taxon>Cryobacterium</taxon>
    </lineage>
</organism>
<keyword evidence="1" id="KW-0812">Transmembrane</keyword>
<feature type="transmembrane region" description="Helical" evidence="1">
    <location>
        <begin position="58"/>
        <end position="79"/>
    </location>
</feature>
<name>A0AA41QYH1_9MICO</name>
<dbReference type="EMBL" id="JALGAR010000007">
    <property type="protein sequence ID" value="MCI4659862.1"/>
    <property type="molecule type" value="Genomic_DNA"/>
</dbReference>
<sequence length="102" mass="10766">MELLFAALGGAVLGLAARYVLPGRTNHGAVLLPAIGTIVAMVVWVALTWFGWAWDGGWIWWATLIVAGGASVAAGMTLARSRVAGDTRMLHELMRTGHPGRA</sequence>
<feature type="transmembrane region" description="Helical" evidence="1">
    <location>
        <begin position="28"/>
        <end position="51"/>
    </location>
</feature>